<evidence type="ECO:0000256" key="2">
    <source>
        <dbReference type="ARBA" id="ARBA00022475"/>
    </source>
</evidence>
<feature type="transmembrane region" description="Helical" evidence="6">
    <location>
        <begin position="271"/>
        <end position="287"/>
    </location>
</feature>
<reference evidence="7 8" key="1">
    <citation type="submission" date="2016-10" db="EMBL/GenBank/DDBJ databases">
        <authorList>
            <person name="de Groot N.N."/>
        </authorList>
    </citation>
    <scope>NUCLEOTIDE SEQUENCE [LARGE SCALE GENOMIC DNA]</scope>
    <source>
        <strain evidence="7 8">DSM 27842</strain>
    </source>
</reference>
<dbReference type="EMBL" id="FODS01000031">
    <property type="protein sequence ID" value="SEP16809.1"/>
    <property type="molecule type" value="Genomic_DNA"/>
</dbReference>
<dbReference type="STRING" id="569882.SAMN04490248_13128"/>
<dbReference type="GO" id="GO:0005886">
    <property type="term" value="C:plasma membrane"/>
    <property type="evidence" value="ECO:0007669"/>
    <property type="project" value="UniProtKB-SubCell"/>
</dbReference>
<organism evidence="7 8">
    <name type="scientific">Salinihabitans flavidus</name>
    <dbReference type="NCBI Taxonomy" id="569882"/>
    <lineage>
        <taxon>Bacteria</taxon>
        <taxon>Pseudomonadati</taxon>
        <taxon>Pseudomonadota</taxon>
        <taxon>Alphaproteobacteria</taxon>
        <taxon>Rhodobacterales</taxon>
        <taxon>Roseobacteraceae</taxon>
        <taxon>Salinihabitans</taxon>
    </lineage>
</organism>
<accession>A0A1H8VN46</accession>
<dbReference type="Proteomes" id="UP000198893">
    <property type="component" value="Unassembled WGS sequence"/>
</dbReference>
<dbReference type="CDD" id="cd06580">
    <property type="entry name" value="TM_PBP1_transp_TpRbsC_like"/>
    <property type="match status" value="1"/>
</dbReference>
<evidence type="ECO:0000256" key="3">
    <source>
        <dbReference type="ARBA" id="ARBA00022692"/>
    </source>
</evidence>
<keyword evidence="4 6" id="KW-1133">Transmembrane helix</keyword>
<feature type="transmembrane region" description="Helical" evidence="6">
    <location>
        <begin position="194"/>
        <end position="212"/>
    </location>
</feature>
<feature type="transmembrane region" description="Helical" evidence="6">
    <location>
        <begin position="292"/>
        <end position="308"/>
    </location>
</feature>
<feature type="transmembrane region" description="Helical" evidence="6">
    <location>
        <begin position="144"/>
        <end position="162"/>
    </location>
</feature>
<name>A0A1H8VN46_9RHOB</name>
<evidence type="ECO:0000313" key="7">
    <source>
        <dbReference type="EMBL" id="SEP16809.1"/>
    </source>
</evidence>
<dbReference type="Pfam" id="PF02653">
    <property type="entry name" value="BPD_transp_2"/>
    <property type="match status" value="1"/>
</dbReference>
<keyword evidence="2" id="KW-1003">Cell membrane</keyword>
<evidence type="ECO:0000256" key="5">
    <source>
        <dbReference type="ARBA" id="ARBA00023136"/>
    </source>
</evidence>
<gene>
    <name evidence="7" type="ORF">SAMN04490248_13128</name>
</gene>
<feature type="transmembrane region" description="Helical" evidence="6">
    <location>
        <begin position="320"/>
        <end position="339"/>
    </location>
</feature>
<keyword evidence="3 6" id="KW-0812">Transmembrane</keyword>
<dbReference type="AlphaFoldDB" id="A0A1H8VN46"/>
<protein>
    <submittedName>
        <fullName evidence="7">Nucleoside ABC transporter membrane protein</fullName>
    </submittedName>
</protein>
<evidence type="ECO:0000313" key="8">
    <source>
        <dbReference type="Proteomes" id="UP000198893"/>
    </source>
</evidence>
<feature type="transmembrane region" description="Helical" evidence="6">
    <location>
        <begin position="60"/>
        <end position="78"/>
    </location>
</feature>
<feature type="transmembrane region" description="Helical" evidence="6">
    <location>
        <begin position="90"/>
        <end position="108"/>
    </location>
</feature>
<dbReference type="PANTHER" id="PTHR47089:SF1">
    <property type="entry name" value="GUANOSINE ABC TRANSPORTER PERMEASE PROTEIN NUPP"/>
    <property type="match status" value="1"/>
</dbReference>
<dbReference type="OrthoDB" id="9809785at2"/>
<evidence type="ECO:0000256" key="6">
    <source>
        <dbReference type="SAM" id="Phobius"/>
    </source>
</evidence>
<dbReference type="PANTHER" id="PTHR47089">
    <property type="entry name" value="ABC TRANSPORTER, PERMEASE PROTEIN"/>
    <property type="match status" value="1"/>
</dbReference>
<feature type="transmembrane region" description="Helical" evidence="6">
    <location>
        <begin position="240"/>
        <end position="259"/>
    </location>
</feature>
<evidence type="ECO:0000256" key="4">
    <source>
        <dbReference type="ARBA" id="ARBA00022989"/>
    </source>
</evidence>
<keyword evidence="8" id="KW-1185">Reference proteome</keyword>
<dbReference type="GO" id="GO:0022857">
    <property type="term" value="F:transmembrane transporter activity"/>
    <property type="evidence" value="ECO:0007669"/>
    <property type="project" value="InterPro"/>
</dbReference>
<proteinExistence type="predicted"/>
<sequence>MKSSLVLPSLDRDSRVALLVLGIGALALLGLIALAGESPLRILAILIGEGFLNRAGIADSLVRSIPLTLAGLGVVLAFRAGVFNIGVEGQLLIGAALAVACAPILSPLPSALSLPLLLLAGTLGGAVWGGIAGFLKARFGANEIIATIMLNYIAIQMVSWLIRGPLQEASGIFPRSDKLANSLRLPILFDGTRLSAGLIVAALACVAVWFLVARSRYGYALTVTGKNPDAARYGGIRPGVIAFSVLCLSGALAGLAGIVEVSGLHGRLQEGFVGGIGITAIAVALLARLNPIWVPVAAFGFSGLYVGSDSVARLTEVPFPLVHVIEGMIVLAFLVLQILTMAKER</sequence>
<comment type="subcellular location">
    <subcellularLocation>
        <location evidence="1">Cell membrane</location>
        <topology evidence="1">Multi-pass membrane protein</topology>
    </subcellularLocation>
</comment>
<evidence type="ECO:0000256" key="1">
    <source>
        <dbReference type="ARBA" id="ARBA00004651"/>
    </source>
</evidence>
<feature type="transmembrane region" description="Helical" evidence="6">
    <location>
        <begin position="114"/>
        <end position="135"/>
    </location>
</feature>
<dbReference type="InterPro" id="IPR001851">
    <property type="entry name" value="ABC_transp_permease"/>
</dbReference>
<keyword evidence="5 6" id="KW-0472">Membrane</keyword>